<feature type="region of interest" description="Disordered" evidence="1">
    <location>
        <begin position="12"/>
        <end position="52"/>
    </location>
</feature>
<feature type="domain" description="Helicase-associated" evidence="2">
    <location>
        <begin position="366"/>
        <end position="409"/>
    </location>
</feature>
<feature type="region of interest" description="Disordered" evidence="1">
    <location>
        <begin position="282"/>
        <end position="305"/>
    </location>
</feature>
<feature type="compositionally biased region" description="Basic and acidic residues" evidence="1">
    <location>
        <begin position="25"/>
        <end position="43"/>
    </location>
</feature>
<dbReference type="Pfam" id="PF03457">
    <property type="entry name" value="HA"/>
    <property type="match status" value="1"/>
</dbReference>
<feature type="region of interest" description="Disordered" evidence="1">
    <location>
        <begin position="91"/>
        <end position="145"/>
    </location>
</feature>
<keyword evidence="4" id="KW-1185">Reference proteome</keyword>
<accession>A0ABD3PFP1</accession>
<dbReference type="Gene3D" id="2.30.30.140">
    <property type="match status" value="2"/>
</dbReference>
<comment type="caution">
    <text evidence="3">The sequence shown here is derived from an EMBL/GenBank/DDBJ whole genome shotgun (WGS) entry which is preliminary data.</text>
</comment>
<evidence type="ECO:0000313" key="3">
    <source>
        <dbReference type="EMBL" id="KAL3786449.1"/>
    </source>
</evidence>
<dbReference type="SUPFAM" id="SSF54171">
    <property type="entry name" value="DNA-binding domain"/>
    <property type="match status" value="1"/>
</dbReference>
<name>A0ABD3PFP1_9STRA</name>
<protein>
    <recommendedName>
        <fullName evidence="2">Helicase-associated domain-containing protein</fullName>
    </recommendedName>
</protein>
<dbReference type="InterPro" id="IPR016177">
    <property type="entry name" value="DNA-bd_dom_sf"/>
</dbReference>
<proteinExistence type="predicted"/>
<feature type="compositionally biased region" description="Basic and acidic residues" evidence="1">
    <location>
        <begin position="506"/>
        <end position="531"/>
    </location>
</feature>
<evidence type="ECO:0000313" key="4">
    <source>
        <dbReference type="Proteomes" id="UP001516023"/>
    </source>
</evidence>
<feature type="region of interest" description="Disordered" evidence="1">
    <location>
        <begin position="1199"/>
        <end position="1219"/>
    </location>
</feature>
<evidence type="ECO:0000256" key="1">
    <source>
        <dbReference type="SAM" id="MobiDB-lite"/>
    </source>
</evidence>
<dbReference type="Proteomes" id="UP001516023">
    <property type="component" value="Unassembled WGS sequence"/>
</dbReference>
<gene>
    <name evidence="3" type="ORF">HJC23_011030</name>
</gene>
<organism evidence="3 4">
    <name type="scientific">Cyclotella cryptica</name>
    <dbReference type="NCBI Taxonomy" id="29204"/>
    <lineage>
        <taxon>Eukaryota</taxon>
        <taxon>Sar</taxon>
        <taxon>Stramenopiles</taxon>
        <taxon>Ochrophyta</taxon>
        <taxon>Bacillariophyta</taxon>
        <taxon>Coscinodiscophyceae</taxon>
        <taxon>Thalassiosirophycidae</taxon>
        <taxon>Stephanodiscales</taxon>
        <taxon>Stephanodiscaceae</taxon>
        <taxon>Cyclotella</taxon>
    </lineage>
</organism>
<feature type="region of interest" description="Disordered" evidence="1">
    <location>
        <begin position="683"/>
        <end position="702"/>
    </location>
</feature>
<dbReference type="InterPro" id="IPR005114">
    <property type="entry name" value="Helicase_assoc"/>
</dbReference>
<feature type="region of interest" description="Disordered" evidence="1">
    <location>
        <begin position="1270"/>
        <end position="1297"/>
    </location>
</feature>
<feature type="region of interest" description="Disordered" evidence="1">
    <location>
        <begin position="505"/>
        <end position="531"/>
    </location>
</feature>
<feature type="compositionally biased region" description="Low complexity" evidence="1">
    <location>
        <begin position="112"/>
        <end position="131"/>
    </location>
</feature>
<evidence type="ECO:0000259" key="2">
    <source>
        <dbReference type="Pfam" id="PF03457"/>
    </source>
</evidence>
<reference evidence="3 4" key="1">
    <citation type="journal article" date="2020" name="G3 (Bethesda)">
        <title>Improved Reference Genome for Cyclotella cryptica CCMP332, a Model for Cell Wall Morphogenesis, Salinity Adaptation, and Lipid Production in Diatoms (Bacillariophyta).</title>
        <authorList>
            <person name="Roberts W.R."/>
            <person name="Downey K.M."/>
            <person name="Ruck E.C."/>
            <person name="Traller J.C."/>
            <person name="Alverson A.J."/>
        </authorList>
    </citation>
    <scope>NUCLEOTIDE SEQUENCE [LARGE SCALE GENOMIC DNA]</scope>
    <source>
        <strain evidence="3 4">CCMP332</strain>
    </source>
</reference>
<dbReference type="EMBL" id="JABMIG020000194">
    <property type="protein sequence ID" value="KAL3786449.1"/>
    <property type="molecule type" value="Genomic_DNA"/>
</dbReference>
<sequence>MFLNYAIDVHGRARSKRQHMSAHNESSDDKVNNSSKIERDARGSNKISQPGIITCQAQDEESSVASSLFSHSENDHVNSPVNKSINFTTYLETKPPANPENDESSDEGSLFSRSSQSAAPMAPADAKANPPLNFELAAPSSKSEVEATSKYASVDGRCDDSSSFTFNHRESMLCNDEQLIVSESTASPYPDNQEIGERPIYETFERPAYKPDDESDFESSDEGSLFSLEEHEDETAPSRCLQSGRIPRKKASLTSFGTPIIPRKKTSSRPVTAITPAFMTPNSSFVKPAGQSPHKRVPDHDNGVKKKVMPKSRVSFVEDGKRPKCVGRSARALKVPRPQEERGCNLSSKQEGEENDIFSWQKSYEEKQWNREFSKLRLFIKSHGHCDVPDGHTLSGWIRRQQRVCQRWLLNSYNPRESISDKEFQTVVHIFRLQNIGFEWGSRIQHRIPGAILDWSNMLDLCQRKILLNYGKMPSLSIARLNTKATVKSDVSSSDEECELIVAMSETKHNETKGKQKRRDRDDDGDRMVKYGRRGKNDDVRSFLIVNSDTFKDERPHRLSWSSTAHDQSARDTRFEMSSVSWDKIIEIHRKNISANNFASISSNEKCWFDVHHVVSVSPAYAHVLSTDTRSVESSFEKGLSGSSESENEKQYHSLMKSHPAAQRQPQVMHEVTPIETALLVRHHSRKNSSRTEDSGMNSPKSFKVTEVTTNCEKRWFDLEIAESRPANTLNKFQISLRKIDFEKQTYITNLETMRTSCPFSAAVTPHHTLHAEATTTNTEKKTISIESVPCDTATTNNRKHSDTSIDKLNADANGETMPDPIAEEAAKKVGQQTSKPTSSTVQYNRQMVGPEGTKISSEQSEEFVGWSVRRMSRKDGGTYCYYYSPQLGFRCRSKQDVKRFIKILKEKGNEASAIKEYGLALARKKAPTKTKTPTIDETPPNSLDSGNAAIHPASMLGEGDDVYAAWWSTKKRKVQPVFYLGVVKSVRLSETGNGRSRVYDIRYADGDELNGIDEGLVIPKHEYIHNNLKPVYMLGDKVYSAWWPETKNRKRRPSWYPGIVKGRRELPRGGRYGPSIVYDILFDDGDEHDDVEDHFVFLRNEYLLATEQLADDKSEWIGVRNVVDKASSDPWAKIVGWYVASIDGKDQPFSLLSDALRAYDSHTVARLGVKIKETDLNLPEEWIFSSLLGRPVRREGSNPGPVCKKDYTPEVNVHSDSSVGTPISGDSIIKKYTSSLTLKQQCHVLKWNKVKSNSKTDVCTNGDSIKMQAESKSCDTDSDENENNERQGSDKSKRKPTYKKGEKIYALWSGGTQKWYPGRIWDIKVLSNSNDYGAVRTFDVIYDDGDTETDLKEIFVMKKADYELCMMKEEKAWIGVKNVTDPNTHDDFARAVGWYEVNIDERNHVFSSLGDAMRFYDMSLLKRRGCRSQVLDSELNFPDEHK</sequence>
<feature type="region of interest" description="Disordered" evidence="1">
    <location>
        <begin position="207"/>
        <end position="247"/>
    </location>
</feature>
<feature type="region of interest" description="Disordered" evidence="1">
    <location>
        <begin position="636"/>
        <end position="665"/>
    </location>
</feature>